<keyword evidence="1" id="KW-0472">Membrane</keyword>
<dbReference type="AlphaFoldDB" id="A0A4Y7R7L7"/>
<sequence>MLDKLVSFVGILILFLFCFFSCLVLYVGMVKWFQLQSEANLIADGMAQYGGYTNILNEQLRDFCTQSNFKPGELTVTVNPSGGPVPYGQPVSVRISYPFNQAVDIGLFSGAINLPMQVKAGGVSHYLENVITGTSPVQVYYCAPSP</sequence>
<organism evidence="2 3">
    <name type="scientific">Pelotomaculum schinkii</name>
    <dbReference type="NCBI Taxonomy" id="78350"/>
    <lineage>
        <taxon>Bacteria</taxon>
        <taxon>Bacillati</taxon>
        <taxon>Bacillota</taxon>
        <taxon>Clostridia</taxon>
        <taxon>Eubacteriales</taxon>
        <taxon>Desulfotomaculaceae</taxon>
        <taxon>Pelotomaculum</taxon>
    </lineage>
</organism>
<keyword evidence="3" id="KW-1185">Reference proteome</keyword>
<dbReference type="EMBL" id="QFGA01000003">
    <property type="protein sequence ID" value="TEB04713.1"/>
    <property type="molecule type" value="Genomic_DNA"/>
</dbReference>
<protein>
    <submittedName>
        <fullName evidence="2">Uncharacterized protein</fullName>
    </submittedName>
</protein>
<evidence type="ECO:0000256" key="1">
    <source>
        <dbReference type="SAM" id="Phobius"/>
    </source>
</evidence>
<accession>A0A4Y7R7L7</accession>
<feature type="transmembrane region" description="Helical" evidence="1">
    <location>
        <begin position="6"/>
        <end position="27"/>
    </location>
</feature>
<keyword evidence="1" id="KW-0812">Transmembrane</keyword>
<keyword evidence="1" id="KW-1133">Transmembrane helix</keyword>
<evidence type="ECO:0000313" key="2">
    <source>
        <dbReference type="EMBL" id="TEB04713.1"/>
    </source>
</evidence>
<dbReference type="Proteomes" id="UP000298324">
    <property type="component" value="Unassembled WGS sequence"/>
</dbReference>
<comment type="caution">
    <text evidence="2">The sequence shown here is derived from an EMBL/GenBank/DDBJ whole genome shotgun (WGS) entry which is preliminary data.</text>
</comment>
<dbReference type="RefSeq" id="WP_190259049.1">
    <property type="nucleotide sequence ID" value="NZ_QFGA01000003.1"/>
</dbReference>
<gene>
    <name evidence="2" type="ORF">Psch_03475</name>
</gene>
<reference evidence="2 3" key="1">
    <citation type="journal article" date="2018" name="Environ. Microbiol.">
        <title>Novel energy conservation strategies and behaviour of Pelotomaculum schinkii driving syntrophic propionate catabolism.</title>
        <authorList>
            <person name="Hidalgo-Ahumada C.A.P."/>
            <person name="Nobu M.K."/>
            <person name="Narihiro T."/>
            <person name="Tamaki H."/>
            <person name="Liu W.T."/>
            <person name="Kamagata Y."/>
            <person name="Stams A.J.M."/>
            <person name="Imachi H."/>
            <person name="Sousa D.Z."/>
        </authorList>
    </citation>
    <scope>NUCLEOTIDE SEQUENCE [LARGE SCALE GENOMIC DNA]</scope>
    <source>
        <strain evidence="2 3">HH</strain>
    </source>
</reference>
<name>A0A4Y7R7L7_9FIRM</name>
<proteinExistence type="predicted"/>
<evidence type="ECO:0000313" key="3">
    <source>
        <dbReference type="Proteomes" id="UP000298324"/>
    </source>
</evidence>